<dbReference type="AlphaFoldDB" id="A0A1S2LK30"/>
<keyword evidence="2" id="KW-1185">Reference proteome</keyword>
<dbReference type="InterPro" id="IPR006944">
    <property type="entry name" value="Phage/GTA_portal"/>
</dbReference>
<organism evidence="1 2">
    <name type="scientific">Anaerobacillus alkalilacustris</name>
    <dbReference type="NCBI Taxonomy" id="393763"/>
    <lineage>
        <taxon>Bacteria</taxon>
        <taxon>Bacillati</taxon>
        <taxon>Bacillota</taxon>
        <taxon>Bacilli</taxon>
        <taxon>Bacillales</taxon>
        <taxon>Bacillaceae</taxon>
        <taxon>Anaerobacillus</taxon>
    </lineage>
</organism>
<dbReference type="Proteomes" id="UP000179524">
    <property type="component" value="Unassembled WGS sequence"/>
</dbReference>
<gene>
    <name evidence="1" type="ORF">BKP37_12745</name>
</gene>
<sequence>MGFKEVFRGLFTGKEDKNMQYARLLDGSAPIFSQFGRDIYASDVVQTAIDCIATECSKLRPKHIRTDQNGMQLNIKGSLNRLLKFAPNELMTTKDFIEKIVWLLFMNYNVFIYPKYDIITNEDGSFKRREYTGLYPLNPTQVDFLQDETGTLFVKFMFSSGQSYTLPYSDVIHLRKKFSVNEIMGGGVNGQPDNNAILKVLEINNTVLEGLEKAIKTSLSIRGILRINTMLEDNKQANERKRFEKAIKDSESGIVAMDLKGDYIDVKANPKIIDKDTMQFLQDKVLNYYGVSVPILTGDFTDEQYQAFYEKTLEPIIISLGQAFSKTLFSNRELDVGNEIVFYPQMLLFTNTKNKIAVADILGNRGALTNNELLQLFGYPPYEGGDVRQKSLNYIDVDIANKYQMKKSGMKEEVKINEQ</sequence>
<evidence type="ECO:0000313" key="1">
    <source>
        <dbReference type="EMBL" id="OIJ12664.1"/>
    </source>
</evidence>
<comment type="caution">
    <text evidence="1">The sequence shown here is derived from an EMBL/GenBank/DDBJ whole genome shotgun (WGS) entry which is preliminary data.</text>
</comment>
<dbReference type="EMBL" id="MLQR01000030">
    <property type="protein sequence ID" value="OIJ12664.1"/>
    <property type="molecule type" value="Genomic_DNA"/>
</dbReference>
<protein>
    <submittedName>
        <fullName evidence="1">Portal protein</fullName>
    </submittedName>
</protein>
<dbReference type="Pfam" id="PF04860">
    <property type="entry name" value="Phage_portal"/>
    <property type="match status" value="1"/>
</dbReference>
<name>A0A1S2LK30_9BACI</name>
<reference evidence="1 2" key="1">
    <citation type="submission" date="2016-10" db="EMBL/GenBank/DDBJ databases">
        <title>Draft genome sequences of four alkaliphilic bacteria belonging to the Anaerobacillus genus.</title>
        <authorList>
            <person name="Bassil N.M."/>
            <person name="Lloyd J.R."/>
        </authorList>
    </citation>
    <scope>NUCLEOTIDE SEQUENCE [LARGE SCALE GENOMIC DNA]</scope>
    <source>
        <strain evidence="1 2">DSM 18345</strain>
    </source>
</reference>
<evidence type="ECO:0000313" key="2">
    <source>
        <dbReference type="Proteomes" id="UP000179524"/>
    </source>
</evidence>
<accession>A0A1S2LK30</accession>
<dbReference type="RefSeq" id="WP_071309984.1">
    <property type="nucleotide sequence ID" value="NZ_MLQR01000030.1"/>
</dbReference>
<proteinExistence type="predicted"/>